<comment type="caution">
    <text evidence="1">The sequence shown here is derived from an EMBL/GenBank/DDBJ whole genome shotgun (WGS) entry which is preliminary data.</text>
</comment>
<dbReference type="AlphaFoldDB" id="A0ABD2WD20"/>
<organism evidence="1 2">
    <name type="scientific">Trichogramma kaykai</name>
    <dbReference type="NCBI Taxonomy" id="54128"/>
    <lineage>
        <taxon>Eukaryota</taxon>
        <taxon>Metazoa</taxon>
        <taxon>Ecdysozoa</taxon>
        <taxon>Arthropoda</taxon>
        <taxon>Hexapoda</taxon>
        <taxon>Insecta</taxon>
        <taxon>Pterygota</taxon>
        <taxon>Neoptera</taxon>
        <taxon>Endopterygota</taxon>
        <taxon>Hymenoptera</taxon>
        <taxon>Apocrita</taxon>
        <taxon>Proctotrupomorpha</taxon>
        <taxon>Chalcidoidea</taxon>
        <taxon>Trichogrammatidae</taxon>
        <taxon>Trichogramma</taxon>
    </lineage>
</organism>
<proteinExistence type="predicted"/>
<evidence type="ECO:0000313" key="2">
    <source>
        <dbReference type="Proteomes" id="UP001627154"/>
    </source>
</evidence>
<gene>
    <name evidence="1" type="ORF">TKK_014736</name>
</gene>
<dbReference type="Proteomes" id="UP001627154">
    <property type="component" value="Unassembled WGS sequence"/>
</dbReference>
<evidence type="ECO:0000313" key="1">
    <source>
        <dbReference type="EMBL" id="KAL3390594.1"/>
    </source>
</evidence>
<sequence>MQVSLTLSYVQQQQQQQQPQRIRITTLLAASSGERSNVSRVRCTYIAPSTIVLCSSTPYTHTVTSTQQNWMRHPESDIVISTSKGSCWYIDDPPAGRRRLACAAYRCAIRNDSASSPYDSVQYKRDTPREDFVCIYKSA</sequence>
<protein>
    <submittedName>
        <fullName evidence="1">Uncharacterized protein</fullName>
    </submittedName>
</protein>
<keyword evidence="2" id="KW-1185">Reference proteome</keyword>
<dbReference type="EMBL" id="JBJJXI010000117">
    <property type="protein sequence ID" value="KAL3390594.1"/>
    <property type="molecule type" value="Genomic_DNA"/>
</dbReference>
<name>A0ABD2WD20_9HYME</name>
<reference evidence="1 2" key="1">
    <citation type="journal article" date="2024" name="bioRxiv">
        <title>A reference genome for Trichogramma kaykai: A tiny desert-dwelling parasitoid wasp with competing sex-ratio distorters.</title>
        <authorList>
            <person name="Culotta J."/>
            <person name="Lindsey A.R."/>
        </authorList>
    </citation>
    <scope>NUCLEOTIDE SEQUENCE [LARGE SCALE GENOMIC DNA]</scope>
    <source>
        <strain evidence="1 2">KSX58</strain>
    </source>
</reference>
<accession>A0ABD2WD20</accession>